<keyword evidence="5 9" id="KW-1133">Transmembrane helix</keyword>
<name>A0ABN9GK39_9NEOB</name>
<evidence type="ECO:0000313" key="12">
    <source>
        <dbReference type="Proteomes" id="UP001162483"/>
    </source>
</evidence>
<dbReference type="PRINTS" id="PR00245">
    <property type="entry name" value="OLFACTORYR"/>
</dbReference>
<evidence type="ECO:0000256" key="9">
    <source>
        <dbReference type="RuleBase" id="RU363047"/>
    </source>
</evidence>
<dbReference type="InterPro" id="IPR000276">
    <property type="entry name" value="GPCR_Rhodpsn"/>
</dbReference>
<dbReference type="PANTHER" id="PTHR26450">
    <property type="entry name" value="OLFACTORY RECEPTOR 56B1-RELATED"/>
    <property type="match status" value="1"/>
</dbReference>
<keyword evidence="6 9" id="KW-0472">Membrane</keyword>
<keyword evidence="8" id="KW-0297">G-protein coupled receptor</keyword>
<dbReference type="SUPFAM" id="SSF81321">
    <property type="entry name" value="Family A G protein-coupled receptor-like"/>
    <property type="match status" value="1"/>
</dbReference>
<accession>A0ABN9GK39</accession>
<evidence type="ECO:0000256" key="7">
    <source>
        <dbReference type="ARBA" id="ARBA00023224"/>
    </source>
</evidence>
<keyword evidence="4 9" id="KW-0552">Olfaction</keyword>
<dbReference type="InterPro" id="IPR000725">
    <property type="entry name" value="Olfact_rcpt"/>
</dbReference>
<dbReference type="PRINTS" id="PR00237">
    <property type="entry name" value="GPCRRHODOPSN"/>
</dbReference>
<feature type="transmembrane region" description="Helical" evidence="9">
    <location>
        <begin position="6"/>
        <end position="24"/>
    </location>
</feature>
<keyword evidence="8" id="KW-0675">Receptor</keyword>
<comment type="subcellular location">
    <subcellularLocation>
        <location evidence="9">Cell membrane</location>
        <topology evidence="9">Multi-pass membrane protein</topology>
    </subcellularLocation>
    <subcellularLocation>
        <location evidence="1">Membrane</location>
        <topology evidence="1">Multi-pass membrane protein</topology>
    </subcellularLocation>
</comment>
<gene>
    <name evidence="11" type="ORF">SPARVUS_LOCUS14226278</name>
</gene>
<dbReference type="PROSITE" id="PS50262">
    <property type="entry name" value="G_PROTEIN_RECEP_F1_2"/>
    <property type="match status" value="1"/>
</dbReference>
<keyword evidence="3 8" id="KW-0812">Transmembrane</keyword>
<evidence type="ECO:0000256" key="8">
    <source>
        <dbReference type="RuleBase" id="RU000688"/>
    </source>
</evidence>
<evidence type="ECO:0000259" key="10">
    <source>
        <dbReference type="PROSITE" id="PS50262"/>
    </source>
</evidence>
<evidence type="ECO:0000256" key="4">
    <source>
        <dbReference type="ARBA" id="ARBA00022725"/>
    </source>
</evidence>
<proteinExistence type="inferred from homology"/>
<comment type="similarity">
    <text evidence="8">Belongs to the G-protein coupled receptor 1 family.</text>
</comment>
<feature type="transmembrane region" description="Helical" evidence="9">
    <location>
        <begin position="169"/>
        <end position="193"/>
    </location>
</feature>
<dbReference type="Gene3D" id="1.20.1070.10">
    <property type="entry name" value="Rhodopsin 7-helix transmembrane proteins"/>
    <property type="match status" value="1"/>
</dbReference>
<dbReference type="PANTHER" id="PTHR26450:SF156">
    <property type="entry name" value="OLFACTORY RECEPTOR 52R1"/>
    <property type="match status" value="1"/>
</dbReference>
<feature type="transmembrane region" description="Helical" evidence="9">
    <location>
        <begin position="112"/>
        <end position="135"/>
    </location>
</feature>
<evidence type="ECO:0000256" key="6">
    <source>
        <dbReference type="ARBA" id="ARBA00023136"/>
    </source>
</evidence>
<feature type="transmembrane region" description="Helical" evidence="9">
    <location>
        <begin position="31"/>
        <end position="50"/>
    </location>
</feature>
<dbReference type="PROSITE" id="PS00237">
    <property type="entry name" value="G_PROTEIN_RECEP_F1_1"/>
    <property type="match status" value="1"/>
</dbReference>
<feature type="transmembrane region" description="Helical" evidence="9">
    <location>
        <begin position="70"/>
        <end position="92"/>
    </location>
</feature>
<dbReference type="EMBL" id="CATNWA010018751">
    <property type="protein sequence ID" value="CAI9609244.1"/>
    <property type="molecule type" value="Genomic_DNA"/>
</dbReference>
<dbReference type="InterPro" id="IPR017452">
    <property type="entry name" value="GPCR_Rhodpsn_7TM"/>
</dbReference>
<keyword evidence="12" id="KW-1185">Reference proteome</keyword>
<reference evidence="11" key="1">
    <citation type="submission" date="2023-05" db="EMBL/GenBank/DDBJ databases">
        <authorList>
            <person name="Stuckert A."/>
        </authorList>
    </citation>
    <scope>NUCLEOTIDE SEQUENCE</scope>
</reference>
<comment type="caution">
    <text evidence="11">The sequence shown here is derived from an EMBL/GenBank/DDBJ whole genome shotgun (WGS) entry which is preliminary data.</text>
</comment>
<organism evidence="11 12">
    <name type="scientific">Staurois parvus</name>
    <dbReference type="NCBI Taxonomy" id="386267"/>
    <lineage>
        <taxon>Eukaryota</taxon>
        <taxon>Metazoa</taxon>
        <taxon>Chordata</taxon>
        <taxon>Craniata</taxon>
        <taxon>Vertebrata</taxon>
        <taxon>Euteleostomi</taxon>
        <taxon>Amphibia</taxon>
        <taxon>Batrachia</taxon>
        <taxon>Anura</taxon>
        <taxon>Neobatrachia</taxon>
        <taxon>Ranoidea</taxon>
        <taxon>Ranidae</taxon>
        <taxon>Staurois</taxon>
    </lineage>
</organism>
<dbReference type="Pfam" id="PF13853">
    <property type="entry name" value="7tm_4"/>
    <property type="match status" value="1"/>
</dbReference>
<evidence type="ECO:0000256" key="5">
    <source>
        <dbReference type="ARBA" id="ARBA00022989"/>
    </source>
</evidence>
<evidence type="ECO:0000256" key="3">
    <source>
        <dbReference type="ARBA" id="ARBA00022692"/>
    </source>
</evidence>
<keyword evidence="2 9" id="KW-0716">Sensory transduction</keyword>
<dbReference type="SMART" id="SM01381">
    <property type="entry name" value="7TM_GPCR_Srsx"/>
    <property type="match status" value="1"/>
</dbReference>
<evidence type="ECO:0000313" key="11">
    <source>
        <dbReference type="EMBL" id="CAI9609244.1"/>
    </source>
</evidence>
<protein>
    <recommendedName>
        <fullName evidence="9">Olfactory receptor</fullName>
    </recommendedName>
</protein>
<feature type="transmembrane region" description="Helical" evidence="9">
    <location>
        <begin position="243"/>
        <end position="265"/>
    </location>
</feature>
<feature type="transmembrane region" description="Helical" evidence="9">
    <location>
        <begin position="214"/>
        <end position="237"/>
    </location>
</feature>
<evidence type="ECO:0000256" key="1">
    <source>
        <dbReference type="ARBA" id="ARBA00004141"/>
    </source>
</evidence>
<keyword evidence="9" id="KW-1003">Cell membrane</keyword>
<dbReference type="Proteomes" id="UP001162483">
    <property type="component" value="Unassembled WGS sequence"/>
</dbReference>
<evidence type="ECO:0000256" key="2">
    <source>
        <dbReference type="ARBA" id="ARBA00022606"/>
    </source>
</evidence>
<keyword evidence="7 8" id="KW-0807">Transducer</keyword>
<sequence length="281" mass="31529">MPIFLMYLMAIIGNCLLLSLIMMGKHLHSPMYYFLCTLFIADIIVCSSVVPRMLAIFWMNVKEITSFSCLVQMFFVHYFSSFESGILLAMAFDRYVAICNPLHYTTTLTSTLIVKIVTVFLIRGTIIVTPCPVMASRLPYCQTNRIAHCYCDHMAVVKLACTDVTINSVFGLTVVLFVIICDVTLIAVSYYFILRTVLKLSSQAAKKKAFSTCTSHVCVFLTSYTLGAFSCVTYRIGAIVPCIHIIMAIFYVLIPPAINPIIYGVKTKEIRTAVYKVITQL</sequence>
<dbReference type="InterPro" id="IPR050402">
    <property type="entry name" value="OR51/52/56-like"/>
</dbReference>
<feature type="domain" description="G-protein coupled receptors family 1 profile" evidence="10">
    <location>
        <begin position="13"/>
        <end position="263"/>
    </location>
</feature>